<reference evidence="1" key="1">
    <citation type="journal article" date="2015" name="Nature">
        <title>Complex archaea that bridge the gap between prokaryotes and eukaryotes.</title>
        <authorList>
            <person name="Spang A."/>
            <person name="Saw J.H."/>
            <person name="Jorgensen S.L."/>
            <person name="Zaremba-Niedzwiedzka K."/>
            <person name="Martijn J."/>
            <person name="Lind A.E."/>
            <person name="van Eijk R."/>
            <person name="Schleper C."/>
            <person name="Guy L."/>
            <person name="Ettema T.J."/>
        </authorList>
    </citation>
    <scope>NUCLEOTIDE SEQUENCE</scope>
</reference>
<comment type="caution">
    <text evidence="1">The sequence shown here is derived from an EMBL/GenBank/DDBJ whole genome shotgun (WGS) entry which is preliminary data.</text>
</comment>
<dbReference type="AlphaFoldDB" id="A0A0F9I2L4"/>
<sequence>MIRDTTEGRAEVEGSQIVWTIDKLRPEYTVMLKFTCSILVSDIKQRRTGTIEITYKGASSFAEGLAIGKFDAYTRNKFYVDTVERDEEPGVFDCKLVFDNSSDFIIQLFNADVYSPDNEAKKFVDIDPNDVPLLPSGAQWHSTKWEYESDDYPTFRKKLEFRVMPDFQTIVNGSVTLADVILEIGSITGLMEYNITEVPTYRTKDVFAKIKMENNGSAPLNEVTVVQENFSEEYQPPKASEVKILWDGAEVEVAPGAVSFEGNVFKIDLQDLKDSSTGMFKPKSKLEFEYPIHSINPARESTFSSEITYLANTFPISQELEFKPEVPIVEAQHIRRKFRIGKEVVPIGDLGSYKIIITLENIGESRLYHINLLDKVPDSFEYGSYSMQPQITDEVGSDTLKWEVDVLEIGDKLEITYEITGTGAYSPSDAQLAF</sequence>
<gene>
    <name evidence="1" type="ORF">LCGC14_1632050</name>
</gene>
<name>A0A0F9I2L4_9ZZZZ</name>
<accession>A0A0F9I2L4</accession>
<proteinExistence type="predicted"/>
<evidence type="ECO:0008006" key="2">
    <source>
        <dbReference type="Google" id="ProtNLM"/>
    </source>
</evidence>
<protein>
    <recommendedName>
        <fullName evidence="2">DUF11 domain-containing protein</fullName>
    </recommendedName>
</protein>
<evidence type="ECO:0000313" key="1">
    <source>
        <dbReference type="EMBL" id="KKM21772.1"/>
    </source>
</evidence>
<organism evidence="1">
    <name type="scientific">marine sediment metagenome</name>
    <dbReference type="NCBI Taxonomy" id="412755"/>
    <lineage>
        <taxon>unclassified sequences</taxon>
        <taxon>metagenomes</taxon>
        <taxon>ecological metagenomes</taxon>
    </lineage>
</organism>
<dbReference type="EMBL" id="LAZR01013482">
    <property type="protein sequence ID" value="KKM21772.1"/>
    <property type="molecule type" value="Genomic_DNA"/>
</dbReference>